<gene>
    <name evidence="2" type="ORF">BS47DRAFT_716817</name>
</gene>
<name>A0A9P6DV61_9AGAM</name>
<protein>
    <submittedName>
        <fullName evidence="2">Uncharacterized protein</fullName>
    </submittedName>
</protein>
<evidence type="ECO:0000313" key="3">
    <source>
        <dbReference type="Proteomes" id="UP000886523"/>
    </source>
</evidence>
<evidence type="ECO:0000256" key="1">
    <source>
        <dbReference type="SAM" id="MobiDB-lite"/>
    </source>
</evidence>
<dbReference type="EMBL" id="MU128944">
    <property type="protein sequence ID" value="KAF9516066.1"/>
    <property type="molecule type" value="Genomic_DNA"/>
</dbReference>
<proteinExistence type="predicted"/>
<keyword evidence="3" id="KW-1185">Reference proteome</keyword>
<reference evidence="2" key="1">
    <citation type="journal article" date="2020" name="Nat. Commun.">
        <title>Large-scale genome sequencing of mycorrhizal fungi provides insights into the early evolution of symbiotic traits.</title>
        <authorList>
            <person name="Miyauchi S."/>
            <person name="Kiss E."/>
            <person name="Kuo A."/>
            <person name="Drula E."/>
            <person name="Kohler A."/>
            <person name="Sanchez-Garcia M."/>
            <person name="Morin E."/>
            <person name="Andreopoulos B."/>
            <person name="Barry K.W."/>
            <person name="Bonito G."/>
            <person name="Buee M."/>
            <person name="Carver A."/>
            <person name="Chen C."/>
            <person name="Cichocki N."/>
            <person name="Clum A."/>
            <person name="Culley D."/>
            <person name="Crous P.W."/>
            <person name="Fauchery L."/>
            <person name="Girlanda M."/>
            <person name="Hayes R.D."/>
            <person name="Keri Z."/>
            <person name="LaButti K."/>
            <person name="Lipzen A."/>
            <person name="Lombard V."/>
            <person name="Magnuson J."/>
            <person name="Maillard F."/>
            <person name="Murat C."/>
            <person name="Nolan M."/>
            <person name="Ohm R.A."/>
            <person name="Pangilinan J."/>
            <person name="Pereira M.F."/>
            <person name="Perotto S."/>
            <person name="Peter M."/>
            <person name="Pfister S."/>
            <person name="Riley R."/>
            <person name="Sitrit Y."/>
            <person name="Stielow J.B."/>
            <person name="Szollosi G."/>
            <person name="Zifcakova L."/>
            <person name="Stursova M."/>
            <person name="Spatafora J.W."/>
            <person name="Tedersoo L."/>
            <person name="Vaario L.M."/>
            <person name="Yamada A."/>
            <person name="Yan M."/>
            <person name="Wang P."/>
            <person name="Xu J."/>
            <person name="Bruns T."/>
            <person name="Baldrian P."/>
            <person name="Vilgalys R."/>
            <person name="Dunand C."/>
            <person name="Henrissat B."/>
            <person name="Grigoriev I.V."/>
            <person name="Hibbett D."/>
            <person name="Nagy L.G."/>
            <person name="Martin F.M."/>
        </authorList>
    </citation>
    <scope>NUCLEOTIDE SEQUENCE</scope>
    <source>
        <strain evidence="2">UP504</strain>
    </source>
</reference>
<feature type="compositionally biased region" description="Basic residues" evidence="1">
    <location>
        <begin position="107"/>
        <end position="120"/>
    </location>
</feature>
<sequence>MDTRKVKAMEIRLDELSDDPITREQLCQEFWEKGMKLLEHARVCEKWQEEKGAGRARELHKLRQERLFNFKTRLAQIGWSDSILENINWRRFPTMNHSNASTSSRASTRRKTNSGPCRRV</sequence>
<comment type="caution">
    <text evidence="2">The sequence shown here is derived from an EMBL/GenBank/DDBJ whole genome shotgun (WGS) entry which is preliminary data.</text>
</comment>
<feature type="region of interest" description="Disordered" evidence="1">
    <location>
        <begin position="94"/>
        <end position="120"/>
    </location>
</feature>
<dbReference type="AlphaFoldDB" id="A0A9P6DV61"/>
<dbReference type="Proteomes" id="UP000886523">
    <property type="component" value="Unassembled WGS sequence"/>
</dbReference>
<accession>A0A9P6DV61</accession>
<organism evidence="2 3">
    <name type="scientific">Hydnum rufescens UP504</name>
    <dbReference type="NCBI Taxonomy" id="1448309"/>
    <lineage>
        <taxon>Eukaryota</taxon>
        <taxon>Fungi</taxon>
        <taxon>Dikarya</taxon>
        <taxon>Basidiomycota</taxon>
        <taxon>Agaricomycotina</taxon>
        <taxon>Agaricomycetes</taxon>
        <taxon>Cantharellales</taxon>
        <taxon>Hydnaceae</taxon>
        <taxon>Hydnum</taxon>
    </lineage>
</organism>
<dbReference type="OrthoDB" id="2322499at2759"/>
<evidence type="ECO:0000313" key="2">
    <source>
        <dbReference type="EMBL" id="KAF9516066.1"/>
    </source>
</evidence>